<protein>
    <submittedName>
        <fullName evidence="1">DNA alkylation repair protein</fullName>
    </submittedName>
</protein>
<evidence type="ECO:0000313" key="1">
    <source>
        <dbReference type="EMBL" id="GAA5170228.1"/>
    </source>
</evidence>
<name>A0ABP9R173_9PSEU</name>
<dbReference type="EMBL" id="BAABIB010000090">
    <property type="protein sequence ID" value="GAA5170228.1"/>
    <property type="molecule type" value="Genomic_DNA"/>
</dbReference>
<gene>
    <name evidence="1" type="ORF">GCM10023214_48490</name>
</gene>
<dbReference type="InterPro" id="IPR016024">
    <property type="entry name" value="ARM-type_fold"/>
</dbReference>
<dbReference type="CDD" id="cd07064">
    <property type="entry name" value="AlkD_like_1"/>
    <property type="match status" value="1"/>
</dbReference>
<dbReference type="RefSeq" id="WP_091513235.1">
    <property type="nucleotide sequence ID" value="NZ_BAABIB010000090.1"/>
</dbReference>
<proteinExistence type="predicted"/>
<comment type="caution">
    <text evidence="1">The sequence shown here is derived from an EMBL/GenBank/DDBJ whole genome shotgun (WGS) entry which is preliminary data.</text>
</comment>
<dbReference type="InterPro" id="IPR014825">
    <property type="entry name" value="DNA_alkylation"/>
</dbReference>
<reference evidence="2" key="1">
    <citation type="journal article" date="2019" name="Int. J. Syst. Evol. Microbiol.">
        <title>The Global Catalogue of Microorganisms (GCM) 10K type strain sequencing project: providing services to taxonomists for standard genome sequencing and annotation.</title>
        <authorList>
            <consortium name="The Broad Institute Genomics Platform"/>
            <consortium name="The Broad Institute Genome Sequencing Center for Infectious Disease"/>
            <person name="Wu L."/>
            <person name="Ma J."/>
        </authorList>
    </citation>
    <scope>NUCLEOTIDE SEQUENCE [LARGE SCALE GENOMIC DNA]</scope>
    <source>
        <strain evidence="2">JCM 18054</strain>
    </source>
</reference>
<dbReference type="PANTHER" id="PTHR34070">
    <property type="entry name" value="ARMADILLO-TYPE FOLD"/>
    <property type="match status" value="1"/>
</dbReference>
<dbReference type="Pfam" id="PF08713">
    <property type="entry name" value="DNA_alkylation"/>
    <property type="match status" value="1"/>
</dbReference>
<accession>A0ABP9R173</accession>
<evidence type="ECO:0000313" key="2">
    <source>
        <dbReference type="Proteomes" id="UP001500192"/>
    </source>
</evidence>
<dbReference type="Gene3D" id="1.25.10.90">
    <property type="match status" value="1"/>
</dbReference>
<sequence>MEVYTVDALVAAARKALAAAGDPAKAEEMRAYMKSALPFRGVPKPVRQRLTRQLFAEHPLPDKATLVAVTRELWREAEFREERYVAIDLTGHRAYAPWQDSGLLPLYEEMIVTGAWWDYVDEIAIRRVGPLLRAEPGVLGPVLRRWAVDPDLWRRRTAIICQVGAKEATDLSLLTHAIEASIGEREFFLRKGIGWALRQHSRLDPGWVAEFVATHPGLSPLSVREALKYVPR</sequence>
<keyword evidence="2" id="KW-1185">Reference proteome</keyword>
<organism evidence="1 2">
    <name type="scientific">Amycolatopsis dongchuanensis</name>
    <dbReference type="NCBI Taxonomy" id="1070866"/>
    <lineage>
        <taxon>Bacteria</taxon>
        <taxon>Bacillati</taxon>
        <taxon>Actinomycetota</taxon>
        <taxon>Actinomycetes</taxon>
        <taxon>Pseudonocardiales</taxon>
        <taxon>Pseudonocardiaceae</taxon>
        <taxon>Amycolatopsis</taxon>
    </lineage>
</organism>
<dbReference type="PANTHER" id="PTHR34070:SF1">
    <property type="entry name" value="DNA ALKYLATION REPAIR PROTEIN"/>
    <property type="match status" value="1"/>
</dbReference>
<dbReference type="Proteomes" id="UP001500192">
    <property type="component" value="Unassembled WGS sequence"/>
</dbReference>
<dbReference type="SUPFAM" id="SSF48371">
    <property type="entry name" value="ARM repeat"/>
    <property type="match status" value="1"/>
</dbReference>